<keyword evidence="1" id="KW-0812">Transmembrane</keyword>
<dbReference type="EMBL" id="POUA01000310">
    <property type="protein sequence ID" value="PZG32377.1"/>
    <property type="molecule type" value="Genomic_DNA"/>
</dbReference>
<keyword evidence="1" id="KW-0472">Membrane</keyword>
<organism evidence="3 4">
    <name type="scientific">Spongiactinospora gelatinilytica</name>
    <dbReference type="NCBI Taxonomy" id="2666298"/>
    <lineage>
        <taxon>Bacteria</taxon>
        <taxon>Bacillati</taxon>
        <taxon>Actinomycetota</taxon>
        <taxon>Actinomycetes</taxon>
        <taxon>Streptosporangiales</taxon>
        <taxon>Streptosporangiaceae</taxon>
        <taxon>Spongiactinospora</taxon>
    </lineage>
</organism>
<dbReference type="AlphaFoldDB" id="A0A2W2GDM8"/>
<protein>
    <recommendedName>
        <fullName evidence="5">DUF1616 domain-containing protein</fullName>
    </recommendedName>
</protein>
<evidence type="ECO:0000256" key="1">
    <source>
        <dbReference type="SAM" id="Phobius"/>
    </source>
</evidence>
<keyword evidence="2" id="KW-0732">Signal</keyword>
<feature type="transmembrane region" description="Helical" evidence="1">
    <location>
        <begin position="97"/>
        <end position="118"/>
    </location>
</feature>
<evidence type="ECO:0000256" key="2">
    <source>
        <dbReference type="SAM" id="SignalP"/>
    </source>
</evidence>
<keyword evidence="1" id="KW-1133">Transmembrane helix</keyword>
<evidence type="ECO:0000313" key="4">
    <source>
        <dbReference type="Proteomes" id="UP000248544"/>
    </source>
</evidence>
<dbReference type="Proteomes" id="UP000248544">
    <property type="component" value="Unassembled WGS sequence"/>
</dbReference>
<feature type="chain" id="PRO_5039421129" description="DUF1616 domain-containing protein" evidence="2">
    <location>
        <begin position="29"/>
        <end position="128"/>
    </location>
</feature>
<feature type="signal peptide" evidence="2">
    <location>
        <begin position="1"/>
        <end position="28"/>
    </location>
</feature>
<name>A0A2W2GDM8_9ACTN</name>
<proteinExistence type="predicted"/>
<sequence>MKASRPARWPLLLLAASGWLALSATGLAAGSAPRVAVTVLFLLVCPGAAVLALVRPLLGPRDHSGDAMESVALTVAVSVALGMLVTAGYYMTGVFTMPRAVMTLAGITTVAALGALVMPGRRRQGGRP</sequence>
<dbReference type="RefSeq" id="WP_111170662.1">
    <property type="nucleotide sequence ID" value="NZ_POUA01000310.1"/>
</dbReference>
<reference evidence="3 4" key="1">
    <citation type="submission" date="2018-01" db="EMBL/GenBank/DDBJ databases">
        <title>Draft genome sequence of Sphaerisporangium sp. 7K107.</title>
        <authorList>
            <person name="Sahin N."/>
            <person name="Saygin H."/>
            <person name="Ay H."/>
        </authorList>
    </citation>
    <scope>NUCLEOTIDE SEQUENCE [LARGE SCALE GENOMIC DNA]</scope>
    <source>
        <strain evidence="3 4">7K107</strain>
    </source>
</reference>
<keyword evidence="4" id="KW-1185">Reference proteome</keyword>
<comment type="caution">
    <text evidence="3">The sequence shown here is derived from an EMBL/GenBank/DDBJ whole genome shotgun (WGS) entry which is preliminary data.</text>
</comment>
<evidence type="ECO:0008006" key="5">
    <source>
        <dbReference type="Google" id="ProtNLM"/>
    </source>
</evidence>
<feature type="transmembrane region" description="Helical" evidence="1">
    <location>
        <begin position="70"/>
        <end position="91"/>
    </location>
</feature>
<feature type="transmembrane region" description="Helical" evidence="1">
    <location>
        <begin position="38"/>
        <end position="58"/>
    </location>
</feature>
<accession>A0A2W2GDM8</accession>
<evidence type="ECO:0000313" key="3">
    <source>
        <dbReference type="EMBL" id="PZG32377.1"/>
    </source>
</evidence>
<gene>
    <name evidence="3" type="ORF">C1I98_29430</name>
</gene>